<feature type="domain" description="Ig-like" evidence="6">
    <location>
        <begin position="120"/>
        <end position="219"/>
    </location>
</feature>
<dbReference type="InterPro" id="IPR013783">
    <property type="entry name" value="Ig-like_fold"/>
</dbReference>
<evidence type="ECO:0000259" key="6">
    <source>
        <dbReference type="PROSITE" id="PS50835"/>
    </source>
</evidence>
<comment type="subcellular location">
    <subcellularLocation>
        <location evidence="1">Secreted</location>
    </subcellularLocation>
</comment>
<dbReference type="InParanoid" id="A0A6P8ZIR8"/>
<evidence type="ECO:0000313" key="9">
    <source>
        <dbReference type="RefSeq" id="XP_034234079.1"/>
    </source>
</evidence>
<dbReference type="PROSITE" id="PS50835">
    <property type="entry name" value="IG_LIKE"/>
    <property type="match status" value="1"/>
</dbReference>
<proteinExistence type="predicted"/>
<evidence type="ECO:0000256" key="5">
    <source>
        <dbReference type="ARBA" id="ARBA00023319"/>
    </source>
</evidence>
<evidence type="ECO:0000256" key="1">
    <source>
        <dbReference type="ARBA" id="ARBA00004613"/>
    </source>
</evidence>
<dbReference type="Gene3D" id="4.10.40.20">
    <property type="match status" value="1"/>
</dbReference>
<dbReference type="InterPro" id="IPR036058">
    <property type="entry name" value="Kazal_dom_sf"/>
</dbReference>
<evidence type="ECO:0000256" key="3">
    <source>
        <dbReference type="ARBA" id="ARBA00022729"/>
    </source>
</evidence>
<feature type="domain" description="Kazal-like" evidence="7">
    <location>
        <begin position="74"/>
        <end position="118"/>
    </location>
</feature>
<dbReference type="InterPro" id="IPR007110">
    <property type="entry name" value="Ig-like_dom"/>
</dbReference>
<accession>A0A6P8ZIR8</accession>
<dbReference type="Pfam" id="PF13927">
    <property type="entry name" value="Ig_3"/>
    <property type="match status" value="1"/>
</dbReference>
<dbReference type="GO" id="GO:0005520">
    <property type="term" value="F:insulin-like growth factor binding"/>
    <property type="evidence" value="ECO:0007669"/>
    <property type="project" value="InterPro"/>
</dbReference>
<dbReference type="Pfam" id="PF07648">
    <property type="entry name" value="Kazal_2"/>
    <property type="match status" value="1"/>
</dbReference>
<dbReference type="Proteomes" id="UP000515158">
    <property type="component" value="Unplaced"/>
</dbReference>
<dbReference type="SMART" id="SM00280">
    <property type="entry name" value="KAZAL"/>
    <property type="match status" value="1"/>
</dbReference>
<dbReference type="PANTHER" id="PTHR14186">
    <property type="entry name" value="INSULIN-LIKE GROWTH FACTOR BINDING PROTEIN-RELATED"/>
    <property type="match status" value="1"/>
</dbReference>
<evidence type="ECO:0000313" key="8">
    <source>
        <dbReference type="Proteomes" id="UP000515158"/>
    </source>
</evidence>
<keyword evidence="3" id="KW-0732">Signal</keyword>
<dbReference type="KEGG" id="tpal:117641083"/>
<dbReference type="GO" id="GO:0009966">
    <property type="term" value="P:regulation of signal transduction"/>
    <property type="evidence" value="ECO:0007669"/>
    <property type="project" value="TreeGrafter"/>
</dbReference>
<dbReference type="GO" id="GO:0001558">
    <property type="term" value="P:regulation of cell growth"/>
    <property type="evidence" value="ECO:0007669"/>
    <property type="project" value="InterPro"/>
</dbReference>
<gene>
    <name evidence="9" type="primary">LOC117641083</name>
</gene>
<dbReference type="GO" id="GO:0005576">
    <property type="term" value="C:extracellular region"/>
    <property type="evidence" value="ECO:0007669"/>
    <property type="project" value="UniProtKB-SubCell"/>
</dbReference>
<dbReference type="SUPFAM" id="SSF100895">
    <property type="entry name" value="Kazal-type serine protease inhibitors"/>
    <property type="match status" value="1"/>
</dbReference>
<dbReference type="PROSITE" id="PS51465">
    <property type="entry name" value="KAZAL_2"/>
    <property type="match status" value="1"/>
</dbReference>
<dbReference type="RefSeq" id="XP_034234079.1">
    <property type="nucleotide sequence ID" value="XM_034378188.1"/>
</dbReference>
<reference evidence="9" key="1">
    <citation type="submission" date="2025-08" db="UniProtKB">
        <authorList>
            <consortium name="RefSeq"/>
        </authorList>
    </citation>
    <scope>IDENTIFICATION</scope>
    <source>
        <tissue evidence="9">Total insect</tissue>
    </source>
</reference>
<name>A0A6P8ZIR8_THRPL</name>
<dbReference type="OrthoDB" id="5985519at2759"/>
<organism evidence="9">
    <name type="scientific">Thrips palmi</name>
    <name type="common">Melon thrips</name>
    <dbReference type="NCBI Taxonomy" id="161013"/>
    <lineage>
        <taxon>Eukaryota</taxon>
        <taxon>Metazoa</taxon>
        <taxon>Ecdysozoa</taxon>
        <taxon>Arthropoda</taxon>
        <taxon>Hexapoda</taxon>
        <taxon>Insecta</taxon>
        <taxon>Pterygota</taxon>
        <taxon>Neoptera</taxon>
        <taxon>Paraneoptera</taxon>
        <taxon>Thysanoptera</taxon>
        <taxon>Terebrantia</taxon>
        <taxon>Thripoidea</taxon>
        <taxon>Thripidae</taxon>
        <taxon>Thrips</taxon>
    </lineage>
</organism>
<dbReference type="InterPro" id="IPR003599">
    <property type="entry name" value="Ig_sub"/>
</dbReference>
<dbReference type="SMART" id="SM00408">
    <property type="entry name" value="IGc2"/>
    <property type="match status" value="1"/>
</dbReference>
<protein>
    <submittedName>
        <fullName evidence="9">Insulin-like growth factor-binding protein-related protein 1</fullName>
    </submittedName>
</protein>
<dbReference type="SMART" id="SM00409">
    <property type="entry name" value="IG"/>
    <property type="match status" value="1"/>
</dbReference>
<evidence type="ECO:0000256" key="2">
    <source>
        <dbReference type="ARBA" id="ARBA00022525"/>
    </source>
</evidence>
<evidence type="ECO:0000259" key="7">
    <source>
        <dbReference type="PROSITE" id="PS51465"/>
    </source>
</evidence>
<dbReference type="GeneID" id="117641083"/>
<sequence length="229" mass="23973">MECAAGVGLAPDPCGCCADGVCGLPEGSRCYNASSDAVDDLALRALGVCGDNMDCIKRTDLREEDKPEALCVCRDPGQVCGSDNTTYASTCLMKSARPASADEAPVKVWLKHRGPCRSAPWIVTAPTSVSYVAGSPVSLECEVKGYPGPTASWERIKDGIATPLPGDDASLVVMLRGGPEPFMATTWLQIMTLREADVGTYICVATNSEGVARVGTNVAIAAEEDVVRP</sequence>
<dbReference type="InterPro" id="IPR003598">
    <property type="entry name" value="Ig_sub2"/>
</dbReference>
<dbReference type="SUPFAM" id="SSF48726">
    <property type="entry name" value="Immunoglobulin"/>
    <property type="match status" value="1"/>
</dbReference>
<keyword evidence="5" id="KW-0393">Immunoglobulin domain</keyword>
<dbReference type="Gene3D" id="2.60.40.10">
    <property type="entry name" value="Immunoglobulins"/>
    <property type="match status" value="1"/>
</dbReference>
<dbReference type="InterPro" id="IPR011390">
    <property type="entry name" value="IGFBP_rP_mac25"/>
</dbReference>
<dbReference type="CDD" id="cd00104">
    <property type="entry name" value="KAZAL_FS"/>
    <property type="match status" value="1"/>
</dbReference>
<dbReference type="InterPro" id="IPR036179">
    <property type="entry name" value="Ig-like_dom_sf"/>
</dbReference>
<dbReference type="FunFam" id="2.60.40.10:FF:000032">
    <property type="entry name" value="palladin isoform X1"/>
    <property type="match status" value="1"/>
</dbReference>
<dbReference type="PANTHER" id="PTHR14186:SF19">
    <property type="entry name" value="INSULIN-LIKE GROWTH FACTOR-BINDING PROTEIN 7"/>
    <property type="match status" value="1"/>
</dbReference>
<dbReference type="Gene3D" id="3.30.60.30">
    <property type="match status" value="1"/>
</dbReference>
<dbReference type="AlphaFoldDB" id="A0A6P8ZIR8"/>
<dbReference type="InterPro" id="IPR002350">
    <property type="entry name" value="Kazal_dom"/>
</dbReference>
<keyword evidence="8" id="KW-1185">Reference proteome</keyword>
<keyword evidence="2" id="KW-0964">Secreted</keyword>
<evidence type="ECO:0000256" key="4">
    <source>
        <dbReference type="ARBA" id="ARBA00023157"/>
    </source>
</evidence>
<keyword evidence="4" id="KW-1015">Disulfide bond</keyword>